<keyword evidence="6" id="KW-0482">Metalloprotease</keyword>
<dbReference type="CDD" id="cd11375">
    <property type="entry name" value="Peptidase_M54"/>
    <property type="match status" value="1"/>
</dbReference>
<dbReference type="EMBL" id="DTMQ01000014">
    <property type="protein sequence ID" value="HGE98888.1"/>
    <property type="molecule type" value="Genomic_DNA"/>
</dbReference>
<dbReference type="Pfam" id="PF07998">
    <property type="entry name" value="Peptidase_M54"/>
    <property type="match status" value="1"/>
</dbReference>
<dbReference type="InterPro" id="IPR024079">
    <property type="entry name" value="MetalloPept_cat_dom_sf"/>
</dbReference>
<comment type="cofactor">
    <cofactor evidence="1">
        <name>Zn(2+)</name>
        <dbReference type="ChEBI" id="CHEBI:29105"/>
    </cofactor>
</comment>
<sequence>MPDKINLVSIGAIDDALLSYLKEELAKIFPSAVELGAVIPIPKNCFNPRRRQYYSPLILKELGKKKKSGEVILGIIDLDLYVEGLNFIFGQADLSNRTGIISLTRLREEFYGKEGKEKIFYKRALTEAVHELGHIFGLPHCRNPNCVMFFSNSILDTDRKGYSFCPACQKKISLSDD</sequence>
<organism evidence="7">
    <name type="scientific">candidate division WOR-3 bacterium</name>
    <dbReference type="NCBI Taxonomy" id="2052148"/>
    <lineage>
        <taxon>Bacteria</taxon>
        <taxon>Bacteria division WOR-3</taxon>
    </lineage>
</organism>
<dbReference type="GO" id="GO:0006508">
    <property type="term" value="P:proteolysis"/>
    <property type="evidence" value="ECO:0007669"/>
    <property type="project" value="UniProtKB-KW"/>
</dbReference>
<dbReference type="InterPro" id="IPR012962">
    <property type="entry name" value="Pept_M54_archaemetzincn"/>
</dbReference>
<dbReference type="PANTHER" id="PTHR15910:SF1">
    <property type="entry name" value="ARCHAEMETZINCIN-2"/>
    <property type="match status" value="1"/>
</dbReference>
<dbReference type="AlphaFoldDB" id="A0A7C3UQQ6"/>
<keyword evidence="2" id="KW-0645">Protease</keyword>
<evidence type="ECO:0000256" key="5">
    <source>
        <dbReference type="ARBA" id="ARBA00022833"/>
    </source>
</evidence>
<dbReference type="NCBIfam" id="NF033823">
    <property type="entry name" value="archmetzin"/>
    <property type="match status" value="1"/>
</dbReference>
<dbReference type="SUPFAM" id="SSF55486">
    <property type="entry name" value="Metalloproteases ('zincins'), catalytic domain"/>
    <property type="match status" value="1"/>
</dbReference>
<keyword evidence="4" id="KW-0378">Hydrolase</keyword>
<evidence type="ECO:0008006" key="8">
    <source>
        <dbReference type="Google" id="ProtNLM"/>
    </source>
</evidence>
<keyword evidence="3" id="KW-0479">Metal-binding</keyword>
<keyword evidence="5" id="KW-0862">Zinc</keyword>
<reference evidence="7" key="1">
    <citation type="journal article" date="2020" name="mSystems">
        <title>Genome- and Community-Level Interaction Insights into Carbon Utilization and Element Cycling Functions of Hydrothermarchaeota in Hydrothermal Sediment.</title>
        <authorList>
            <person name="Zhou Z."/>
            <person name="Liu Y."/>
            <person name="Xu W."/>
            <person name="Pan J."/>
            <person name="Luo Z.H."/>
            <person name="Li M."/>
        </authorList>
    </citation>
    <scope>NUCLEOTIDE SEQUENCE [LARGE SCALE GENOMIC DNA]</scope>
    <source>
        <strain evidence="7">SpSt-906</strain>
    </source>
</reference>
<proteinExistence type="inferred from homology"/>
<evidence type="ECO:0000256" key="6">
    <source>
        <dbReference type="ARBA" id="ARBA00023049"/>
    </source>
</evidence>
<name>A0A7C3UQQ6_UNCW3</name>
<dbReference type="PIRSF" id="PIRSF005785">
    <property type="entry name" value="Zn-prot_arch"/>
    <property type="match status" value="1"/>
</dbReference>
<gene>
    <name evidence="7" type="ORF">ENX07_02285</name>
</gene>
<evidence type="ECO:0000256" key="3">
    <source>
        <dbReference type="ARBA" id="ARBA00022723"/>
    </source>
</evidence>
<dbReference type="GO" id="GO:0008237">
    <property type="term" value="F:metallopeptidase activity"/>
    <property type="evidence" value="ECO:0007669"/>
    <property type="project" value="UniProtKB-KW"/>
</dbReference>
<evidence type="ECO:0000256" key="2">
    <source>
        <dbReference type="ARBA" id="ARBA00022670"/>
    </source>
</evidence>
<evidence type="ECO:0000256" key="4">
    <source>
        <dbReference type="ARBA" id="ARBA00022801"/>
    </source>
</evidence>
<evidence type="ECO:0000313" key="7">
    <source>
        <dbReference type="EMBL" id="HGE98888.1"/>
    </source>
</evidence>
<dbReference type="HAMAP" id="MF_01842">
    <property type="entry name" value="Archaemetzincin"/>
    <property type="match status" value="1"/>
</dbReference>
<accession>A0A7C3UQQ6</accession>
<protein>
    <recommendedName>
        <fullName evidence="8">Archemetzincin</fullName>
    </recommendedName>
</protein>
<dbReference type="PANTHER" id="PTHR15910">
    <property type="entry name" value="ARCHAEMETZINCIN"/>
    <property type="match status" value="1"/>
</dbReference>
<dbReference type="GO" id="GO:0008270">
    <property type="term" value="F:zinc ion binding"/>
    <property type="evidence" value="ECO:0007669"/>
    <property type="project" value="InterPro"/>
</dbReference>
<dbReference type="Gene3D" id="3.40.390.10">
    <property type="entry name" value="Collagenase (Catalytic Domain)"/>
    <property type="match status" value="1"/>
</dbReference>
<dbReference type="InterPro" id="IPR012091">
    <property type="entry name" value="Pept_M54_archaemetzncn_arc/bac"/>
</dbReference>
<comment type="caution">
    <text evidence="7">The sequence shown here is derived from an EMBL/GenBank/DDBJ whole genome shotgun (WGS) entry which is preliminary data.</text>
</comment>
<evidence type="ECO:0000256" key="1">
    <source>
        <dbReference type="ARBA" id="ARBA00001947"/>
    </source>
</evidence>